<gene>
    <name evidence="4" type="ORF">IAA20_05510</name>
</gene>
<evidence type="ECO:0000259" key="3">
    <source>
        <dbReference type="PROSITE" id="PS51186"/>
    </source>
</evidence>
<dbReference type="PANTHER" id="PTHR43877:SF2">
    <property type="entry name" value="AMINOALKYLPHOSPHONATE N-ACETYLTRANSFERASE-RELATED"/>
    <property type="match status" value="1"/>
</dbReference>
<dbReference type="GO" id="GO:0016747">
    <property type="term" value="F:acyltransferase activity, transferring groups other than amino-acyl groups"/>
    <property type="evidence" value="ECO:0007669"/>
    <property type="project" value="InterPro"/>
</dbReference>
<accession>A0A9D2F7F7</accession>
<evidence type="ECO:0000256" key="1">
    <source>
        <dbReference type="ARBA" id="ARBA00022679"/>
    </source>
</evidence>
<dbReference type="EMBL" id="DXBN01000125">
    <property type="protein sequence ID" value="HIZ53378.1"/>
    <property type="molecule type" value="Genomic_DNA"/>
</dbReference>
<dbReference type="Gene3D" id="3.40.630.30">
    <property type="match status" value="1"/>
</dbReference>
<dbReference type="PANTHER" id="PTHR43877">
    <property type="entry name" value="AMINOALKYLPHOSPHONATE N-ACETYLTRANSFERASE-RELATED-RELATED"/>
    <property type="match status" value="1"/>
</dbReference>
<dbReference type="Pfam" id="PF00583">
    <property type="entry name" value="Acetyltransf_1"/>
    <property type="match status" value="1"/>
</dbReference>
<dbReference type="InterPro" id="IPR050832">
    <property type="entry name" value="Bact_Acetyltransf"/>
</dbReference>
<dbReference type="InterPro" id="IPR016181">
    <property type="entry name" value="Acyl_CoA_acyltransferase"/>
</dbReference>
<evidence type="ECO:0000256" key="2">
    <source>
        <dbReference type="ARBA" id="ARBA00023315"/>
    </source>
</evidence>
<dbReference type="Proteomes" id="UP000824063">
    <property type="component" value="Unassembled WGS sequence"/>
</dbReference>
<protein>
    <submittedName>
        <fullName evidence="4">GNAT family N-acetyltransferase</fullName>
    </submittedName>
</protein>
<dbReference type="PROSITE" id="PS51186">
    <property type="entry name" value="GNAT"/>
    <property type="match status" value="1"/>
</dbReference>
<feature type="domain" description="N-acetyltransferase" evidence="3">
    <location>
        <begin position="1"/>
        <end position="170"/>
    </location>
</feature>
<dbReference type="AlphaFoldDB" id="A0A9D2F7F7"/>
<keyword evidence="1" id="KW-0808">Transferase</keyword>
<reference evidence="4" key="1">
    <citation type="journal article" date="2021" name="PeerJ">
        <title>Extensive microbial diversity within the chicken gut microbiome revealed by metagenomics and culture.</title>
        <authorList>
            <person name="Gilroy R."/>
            <person name="Ravi A."/>
            <person name="Getino M."/>
            <person name="Pursley I."/>
            <person name="Horton D.L."/>
            <person name="Alikhan N.F."/>
            <person name="Baker D."/>
            <person name="Gharbi K."/>
            <person name="Hall N."/>
            <person name="Watson M."/>
            <person name="Adriaenssens E.M."/>
            <person name="Foster-Nyarko E."/>
            <person name="Jarju S."/>
            <person name="Secka A."/>
            <person name="Antonio M."/>
            <person name="Oren A."/>
            <person name="Chaudhuri R.R."/>
            <person name="La Ragione R."/>
            <person name="Hildebrand F."/>
            <person name="Pallen M.J."/>
        </authorList>
    </citation>
    <scope>NUCLEOTIDE SEQUENCE</scope>
    <source>
        <strain evidence="4">CHK172-16539</strain>
    </source>
</reference>
<sequence>MKFQQATLSDLPRLTKIMTEAIELLKKQGSPQWQNGHGPTAEKLTEDIQKHRTYILKTADDEIAGTIALIPGIDPAYTAITEGKWQGDAKYLAFHKVAINQQFRGQKIAAKLLEAAVHEAINLGIQDLRIDTHELNLGMQKVIKETGFDYCGVVHFPIPDGQRLAYQKIV</sequence>
<keyword evidence="2" id="KW-0012">Acyltransferase</keyword>
<evidence type="ECO:0000313" key="5">
    <source>
        <dbReference type="Proteomes" id="UP000824063"/>
    </source>
</evidence>
<dbReference type="SUPFAM" id="SSF55729">
    <property type="entry name" value="Acyl-CoA N-acyltransferases (Nat)"/>
    <property type="match status" value="1"/>
</dbReference>
<evidence type="ECO:0000313" key="4">
    <source>
        <dbReference type="EMBL" id="HIZ53378.1"/>
    </source>
</evidence>
<proteinExistence type="predicted"/>
<name>A0A9D2F7F7_9ENTE</name>
<organism evidence="4 5">
    <name type="scientific">Candidatus Enterococcus avicola</name>
    <dbReference type="NCBI Taxonomy" id="2838561"/>
    <lineage>
        <taxon>Bacteria</taxon>
        <taxon>Bacillati</taxon>
        <taxon>Bacillota</taxon>
        <taxon>Bacilli</taxon>
        <taxon>Lactobacillales</taxon>
        <taxon>Enterococcaceae</taxon>
        <taxon>Enterococcus</taxon>
    </lineage>
</organism>
<dbReference type="CDD" id="cd04301">
    <property type="entry name" value="NAT_SF"/>
    <property type="match status" value="1"/>
</dbReference>
<reference evidence="4" key="2">
    <citation type="submission" date="2021-04" db="EMBL/GenBank/DDBJ databases">
        <authorList>
            <person name="Gilroy R."/>
        </authorList>
    </citation>
    <scope>NUCLEOTIDE SEQUENCE</scope>
    <source>
        <strain evidence="4">CHK172-16539</strain>
    </source>
</reference>
<comment type="caution">
    <text evidence="4">The sequence shown here is derived from an EMBL/GenBank/DDBJ whole genome shotgun (WGS) entry which is preliminary data.</text>
</comment>
<dbReference type="InterPro" id="IPR000182">
    <property type="entry name" value="GNAT_dom"/>
</dbReference>